<proteinExistence type="predicted"/>
<gene>
    <name evidence="2" type="ORF">COO91_06827</name>
</gene>
<evidence type="ECO:0000313" key="3">
    <source>
        <dbReference type="Proteomes" id="UP000232003"/>
    </source>
</evidence>
<dbReference type="RefSeq" id="WP_100901406.1">
    <property type="nucleotide sequence ID" value="NZ_CAWNNC010000001.1"/>
</dbReference>
<dbReference type="EMBL" id="CP024785">
    <property type="protein sequence ID" value="AUB40800.1"/>
    <property type="molecule type" value="Genomic_DNA"/>
</dbReference>
<dbReference type="InterPro" id="IPR032557">
    <property type="entry name" value="DUF4935"/>
</dbReference>
<evidence type="ECO:0000259" key="1">
    <source>
        <dbReference type="Pfam" id="PF16289"/>
    </source>
</evidence>
<reference evidence="2 3" key="1">
    <citation type="submission" date="2017-11" db="EMBL/GenBank/DDBJ databases">
        <title>Complete genome of a free-living desiccation-tolerant cyanobacterium and its photosynthetic adaptation to extreme terrestrial habitat.</title>
        <authorList>
            <person name="Shang J."/>
        </authorList>
    </citation>
    <scope>NUCLEOTIDE SEQUENCE [LARGE SCALE GENOMIC DNA]</scope>
    <source>
        <strain evidence="2 3">CCNUN1</strain>
    </source>
</reference>
<accession>A0A2K8SZI5</accession>
<feature type="domain" description="DUF4935" evidence="1">
    <location>
        <begin position="18"/>
        <end position="187"/>
    </location>
</feature>
<dbReference type="OrthoDB" id="9766796at2"/>
<keyword evidence="3" id="KW-1185">Reference proteome</keyword>
<protein>
    <recommendedName>
        <fullName evidence="1">DUF4935 domain-containing protein</fullName>
    </recommendedName>
</protein>
<organism evidence="2 3">
    <name type="scientific">Nostoc flagelliforme CCNUN1</name>
    <dbReference type="NCBI Taxonomy" id="2038116"/>
    <lineage>
        <taxon>Bacteria</taxon>
        <taxon>Bacillati</taxon>
        <taxon>Cyanobacteriota</taxon>
        <taxon>Cyanophyceae</taxon>
        <taxon>Nostocales</taxon>
        <taxon>Nostocaceae</taxon>
        <taxon>Nostoc</taxon>
    </lineage>
</organism>
<name>A0A2K8SZI5_9NOSO</name>
<dbReference type="Pfam" id="PF16289">
    <property type="entry name" value="PIN_12"/>
    <property type="match status" value="1"/>
</dbReference>
<dbReference type="KEGG" id="nfl:COO91_06827"/>
<sequence length="387" mass="44157">MDLDQLKNLVRAGQFRAITLDTSIFDAQGLRLESGLLKQLEQFRYSSTRLILSEIVKEEVLSHLVEKAKDAQKEIEKSLKQAKEHWLVEDKKIEAIKKTIFSEYEAQEIACERFNQFVEVTSLEIVEAQGYVMVGDLIQKYFQAKPPFSETGKKKNEFPDAIALMSLETWANKNQTKILVVTSDNDWKNFCKSSERLIAIDDFAGALVLCQLPDADDICRDLSERYEKGEFEDVKEAISNALKYRISDIDIYPEANSAYVYEHESTEITFNGFEFKLLEPPSLIFRPVKFYNETLVVESKLSVDVNVECSFSFSVYDSIDGDDVPMGSSTASIQTNLDVDILVSFIGDLDKVGAEVEIEDVEIEITVPDVDFGMIEPDWMDEEDYDY</sequence>
<evidence type="ECO:0000313" key="2">
    <source>
        <dbReference type="EMBL" id="AUB40800.1"/>
    </source>
</evidence>
<dbReference type="AlphaFoldDB" id="A0A2K8SZI5"/>
<dbReference type="Proteomes" id="UP000232003">
    <property type="component" value="Chromosome"/>
</dbReference>